<dbReference type="Gene3D" id="6.10.140.190">
    <property type="match status" value="1"/>
</dbReference>
<dbReference type="EMBL" id="CP031003">
    <property type="protein sequence ID" value="AXN35926.1"/>
    <property type="molecule type" value="Genomic_DNA"/>
</dbReference>
<dbReference type="RefSeq" id="WP_076786928.1">
    <property type="nucleotide sequence ID" value="NZ_CP015493.1"/>
</dbReference>
<dbReference type="InterPro" id="IPR018309">
    <property type="entry name" value="Tscrpt_reg_PadR_C"/>
</dbReference>
<dbReference type="Gene3D" id="1.10.10.10">
    <property type="entry name" value="Winged helix-like DNA-binding domain superfamily/Winged helix DNA-binding domain"/>
    <property type="match status" value="1"/>
</dbReference>
<dbReference type="PANTHER" id="PTHR43252:SF4">
    <property type="entry name" value="TRANSCRIPTIONAL REGULATORY PROTEIN"/>
    <property type="match status" value="1"/>
</dbReference>
<name>A0A385AF16_LATCU</name>
<dbReference type="InterPro" id="IPR036390">
    <property type="entry name" value="WH_DNA-bd_sf"/>
</dbReference>
<proteinExistence type="predicted"/>
<organism evidence="1 2">
    <name type="scientific">Latilactobacillus curvatus</name>
    <name type="common">Lactobacillus curvatus</name>
    <dbReference type="NCBI Taxonomy" id="28038"/>
    <lineage>
        <taxon>Bacteria</taxon>
        <taxon>Bacillati</taxon>
        <taxon>Bacillota</taxon>
        <taxon>Bacilli</taxon>
        <taxon>Lactobacillales</taxon>
        <taxon>Lactobacillaceae</taxon>
        <taxon>Latilactobacillus</taxon>
    </lineage>
</organism>
<reference evidence="1 2" key="1">
    <citation type="submission" date="2018-07" db="EMBL/GenBank/DDBJ databases">
        <title>Lactobacillus curvatus genome sequence.</title>
        <authorList>
            <person name="Prechtl R."/>
        </authorList>
    </citation>
    <scope>NUCLEOTIDE SEQUENCE [LARGE SCALE GENOMIC DNA]</scope>
    <source>
        <strain evidence="1 2">TMW 1.1928</strain>
    </source>
</reference>
<dbReference type="AlphaFoldDB" id="A0A385AF16"/>
<accession>A0A385AF16</accession>
<dbReference type="Proteomes" id="UP000257607">
    <property type="component" value="Chromosome"/>
</dbReference>
<protein>
    <submittedName>
        <fullName evidence="1">PadR family transcriptional regulator</fullName>
    </submittedName>
</protein>
<dbReference type="Pfam" id="PF10400">
    <property type="entry name" value="Vir_act_alpha_C"/>
    <property type="match status" value="1"/>
</dbReference>
<evidence type="ECO:0000313" key="2">
    <source>
        <dbReference type="Proteomes" id="UP000257607"/>
    </source>
</evidence>
<dbReference type="PANTHER" id="PTHR43252">
    <property type="entry name" value="TRANSCRIPTIONAL REGULATOR YQJI"/>
    <property type="match status" value="1"/>
</dbReference>
<gene>
    <name evidence="1" type="ORF">DT351_05955</name>
</gene>
<dbReference type="InterPro" id="IPR005149">
    <property type="entry name" value="Tscrpt_reg_PadR_N"/>
</dbReference>
<sequence>MSTLSYILLCMLVRKPCSGYELKQYINLFWEAHHSQIYTALNKLHEQGYVTVKIDPVHKQKKIYHLTEAGQLVVTDWFQEETNLPTQRDEFLAKVYVISLFNQEQAADLLQDRRHHYQKIQKQYQHKMQEYNLITDPTEKQKNLGRYLILKRRLMVCATELEWCAWAQDILNQTASSPSLTN</sequence>
<dbReference type="Pfam" id="PF03551">
    <property type="entry name" value="PadR"/>
    <property type="match status" value="1"/>
</dbReference>
<evidence type="ECO:0000313" key="1">
    <source>
        <dbReference type="EMBL" id="AXN35926.1"/>
    </source>
</evidence>
<dbReference type="SUPFAM" id="SSF46785">
    <property type="entry name" value="Winged helix' DNA-binding domain"/>
    <property type="match status" value="1"/>
</dbReference>
<dbReference type="InterPro" id="IPR036388">
    <property type="entry name" value="WH-like_DNA-bd_sf"/>
</dbReference>